<reference evidence="1 2" key="1">
    <citation type="submission" date="2017-01" db="EMBL/GenBank/DDBJ databases">
        <authorList>
            <person name="Mah S.A."/>
            <person name="Swanson W.J."/>
            <person name="Moy G.W."/>
            <person name="Vacquier V.D."/>
        </authorList>
    </citation>
    <scope>NUCLEOTIDE SEQUENCE [LARGE SCALE GENOMIC DNA]</scope>
    <source>
        <strain evidence="1 2">DSM 7027</strain>
    </source>
</reference>
<dbReference type="RefSeq" id="WP_076460712.1">
    <property type="nucleotide sequence ID" value="NZ_FTMN01000001.1"/>
</dbReference>
<dbReference type="Proteomes" id="UP000186895">
    <property type="component" value="Unassembled WGS sequence"/>
</dbReference>
<dbReference type="InterPro" id="IPR038626">
    <property type="entry name" value="Rof-like_sf"/>
</dbReference>
<dbReference type="SUPFAM" id="SSF101744">
    <property type="entry name" value="Rof/RNase P subunit-like"/>
    <property type="match status" value="1"/>
</dbReference>
<organism evidence="1 2">
    <name type="scientific">Marinobacterium stanieri</name>
    <dbReference type="NCBI Taxonomy" id="49186"/>
    <lineage>
        <taxon>Bacteria</taxon>
        <taxon>Pseudomonadati</taxon>
        <taxon>Pseudomonadota</taxon>
        <taxon>Gammaproteobacteria</taxon>
        <taxon>Oceanospirillales</taxon>
        <taxon>Oceanospirillaceae</taxon>
        <taxon>Marinobacterium</taxon>
    </lineage>
</organism>
<keyword evidence="2" id="KW-1185">Reference proteome</keyword>
<name>A0A1N6NWQ4_9GAMM</name>
<sequence>MMSCDQHDYIEIACTFRYPVRLTLKSGDIIEGKALDTQRNEARQECIKLALAGEEIFVVLDEITRMEASVDNPHFQVVSFG</sequence>
<dbReference type="InterPro" id="IPR023534">
    <property type="entry name" value="Rof/RNase_P-like"/>
</dbReference>
<dbReference type="Gene3D" id="2.30.30.400">
    <property type="entry name" value="Rof-like"/>
    <property type="match status" value="1"/>
</dbReference>
<accession>A0A1N6NWQ4</accession>
<dbReference type="AlphaFoldDB" id="A0A1N6NWQ4"/>
<evidence type="ECO:0000313" key="1">
    <source>
        <dbReference type="EMBL" id="SIP96568.1"/>
    </source>
</evidence>
<dbReference type="STRING" id="49186.SAMN05421647_101616"/>
<dbReference type="Pfam" id="PF07073">
    <property type="entry name" value="ROF"/>
    <property type="match status" value="1"/>
</dbReference>
<evidence type="ECO:0000313" key="2">
    <source>
        <dbReference type="Proteomes" id="UP000186895"/>
    </source>
</evidence>
<protein>
    <submittedName>
        <fullName evidence="1">Transcriptional antiterminator, Rof</fullName>
    </submittedName>
</protein>
<dbReference type="InterPro" id="IPR009778">
    <property type="entry name" value="ROF"/>
</dbReference>
<gene>
    <name evidence="1" type="ORF">SAMN05421647_101616</name>
</gene>
<dbReference type="eggNOG" id="COG4568">
    <property type="taxonomic scope" value="Bacteria"/>
</dbReference>
<dbReference type="EMBL" id="FTMN01000001">
    <property type="protein sequence ID" value="SIP96568.1"/>
    <property type="molecule type" value="Genomic_DNA"/>
</dbReference>
<proteinExistence type="predicted"/>